<dbReference type="InterPro" id="IPR015422">
    <property type="entry name" value="PyrdxlP-dep_Trfase_small"/>
</dbReference>
<keyword evidence="5" id="KW-1185">Reference proteome</keyword>
<evidence type="ECO:0000313" key="5">
    <source>
        <dbReference type="Proteomes" id="UP000094236"/>
    </source>
</evidence>
<protein>
    <recommendedName>
        <fullName evidence="6">PLP-dependent transferase</fullName>
    </recommendedName>
</protein>
<evidence type="ECO:0000256" key="3">
    <source>
        <dbReference type="RuleBase" id="RU003560"/>
    </source>
</evidence>
<evidence type="ECO:0000256" key="1">
    <source>
        <dbReference type="ARBA" id="ARBA00008954"/>
    </source>
</evidence>
<evidence type="ECO:0000256" key="2">
    <source>
        <dbReference type="ARBA" id="ARBA00022898"/>
    </source>
</evidence>
<dbReference type="GO" id="GO:0005829">
    <property type="term" value="C:cytosol"/>
    <property type="evidence" value="ECO:0007669"/>
    <property type="project" value="TreeGrafter"/>
</dbReference>
<dbReference type="Proteomes" id="UP000094236">
    <property type="component" value="Unassembled WGS sequence"/>
</dbReference>
<evidence type="ECO:0008006" key="6">
    <source>
        <dbReference type="Google" id="ProtNLM"/>
    </source>
</evidence>
<dbReference type="Pfam" id="PF00202">
    <property type="entry name" value="Aminotran_3"/>
    <property type="match status" value="1"/>
</dbReference>
<sequence length="467" mass="51097">MTVTDQVSHVFQVEVEKKLPMAVHGKGAYISIEDPSTGETKTYIDSSTGAAVGSLGHGDPEVIEEMCKAAKESVYSFPVTVCNYAAEDLAEFIIQESPKGAFASALFTGSGSESNENAMKIIRQYHNEKGDTKRVKFISRKQSYHGYTLGALSIGDNCRKEGFTEILLPQEITPKVSQVYAYRNTKEGETLEQYKDRLLQEVEETFIENGPETVAAFICETVGGSTYGNPLPIPGYLDGVRDICHKYGALFMLDEVMCGMGRCGTLHAWEQFITLADGSKGFVGPDIQTIGKTLGSGYVTIAGVLVSPKVKDVFVNGSGKILGAQTYHSHAFNCRVALAVQKKVSRDKLVQNIYNVGNYLGERLTELLTKTKIVGDVRGRGGFWSFEIVKDQKTKEPFPVELDVAHKIGNKIYEFGATNMAAQGTIDGVKGDHILFAPSFIITKELVDQVIEYVFRAVTEVEAELGI</sequence>
<dbReference type="InterPro" id="IPR005814">
    <property type="entry name" value="Aminotrans_3"/>
</dbReference>
<dbReference type="PANTHER" id="PTHR43094:SF1">
    <property type="entry name" value="AMINOTRANSFERASE CLASS-III"/>
    <property type="match status" value="1"/>
</dbReference>
<dbReference type="SUPFAM" id="SSF53383">
    <property type="entry name" value="PLP-dependent transferases"/>
    <property type="match status" value="1"/>
</dbReference>
<keyword evidence="2 3" id="KW-0663">Pyridoxal phosphate</keyword>
<dbReference type="EMBL" id="KV454014">
    <property type="protein sequence ID" value="ODV95632.1"/>
    <property type="molecule type" value="Genomic_DNA"/>
</dbReference>
<dbReference type="GO" id="GO:0030170">
    <property type="term" value="F:pyridoxal phosphate binding"/>
    <property type="evidence" value="ECO:0007669"/>
    <property type="project" value="InterPro"/>
</dbReference>
<proteinExistence type="inferred from homology"/>
<dbReference type="Gene3D" id="3.90.1150.10">
    <property type="entry name" value="Aspartate Aminotransferase, domain 1"/>
    <property type="match status" value="1"/>
</dbReference>
<dbReference type="CDD" id="cd00610">
    <property type="entry name" value="OAT_like"/>
    <property type="match status" value="1"/>
</dbReference>
<reference evidence="5" key="1">
    <citation type="submission" date="2016-05" db="EMBL/GenBank/DDBJ databases">
        <title>Comparative genomics of biotechnologically important yeasts.</title>
        <authorList>
            <consortium name="DOE Joint Genome Institute"/>
            <person name="Riley R."/>
            <person name="Haridas S."/>
            <person name="Wolfe K.H."/>
            <person name="Lopes M.R."/>
            <person name="Hittinger C.T."/>
            <person name="Goker M."/>
            <person name="Salamov A."/>
            <person name="Wisecaver J."/>
            <person name="Long T.M."/>
            <person name="Aerts A.L."/>
            <person name="Barry K."/>
            <person name="Choi C."/>
            <person name="Clum A."/>
            <person name="Coughlan A.Y."/>
            <person name="Deshpande S."/>
            <person name="Douglass A.P."/>
            <person name="Hanson S.J."/>
            <person name="Klenk H.-P."/>
            <person name="Labutti K."/>
            <person name="Lapidus A."/>
            <person name="Lindquist E."/>
            <person name="Lipzen A."/>
            <person name="Meier-Kolthoff J.P."/>
            <person name="Ohm R.A."/>
            <person name="Otillar R.P."/>
            <person name="Pangilinan J."/>
            <person name="Peng Y."/>
            <person name="Rokas A."/>
            <person name="Rosa C.A."/>
            <person name="Scheuner C."/>
            <person name="Sibirny A.A."/>
            <person name="Slot J.C."/>
            <person name="Stielow J.B."/>
            <person name="Sun H."/>
            <person name="Kurtzman C.P."/>
            <person name="Blackwell M."/>
            <person name="Grigoriev I.V."/>
            <person name="Jeffries T.W."/>
        </authorList>
    </citation>
    <scope>NUCLEOTIDE SEQUENCE [LARGE SCALE GENOMIC DNA]</scope>
    <source>
        <strain evidence="5">NRRL Y-2460</strain>
    </source>
</reference>
<gene>
    <name evidence="4" type="ORF">PACTADRAFT_50328</name>
</gene>
<dbReference type="InterPro" id="IPR015421">
    <property type="entry name" value="PyrdxlP-dep_Trfase_major"/>
</dbReference>
<dbReference type="Gene3D" id="3.40.640.10">
    <property type="entry name" value="Type I PLP-dependent aspartate aminotransferase-like (Major domain)"/>
    <property type="match status" value="1"/>
</dbReference>
<evidence type="ECO:0000313" key="4">
    <source>
        <dbReference type="EMBL" id="ODV95632.1"/>
    </source>
</evidence>
<accession>A0A1E4TV43</accession>
<dbReference type="AlphaFoldDB" id="A0A1E4TV43"/>
<dbReference type="STRING" id="669874.A0A1E4TV43"/>
<name>A0A1E4TV43_PACTA</name>
<dbReference type="GO" id="GO:0008483">
    <property type="term" value="F:transaminase activity"/>
    <property type="evidence" value="ECO:0007669"/>
    <property type="project" value="InterPro"/>
</dbReference>
<dbReference type="InterPro" id="IPR015424">
    <property type="entry name" value="PyrdxlP-dep_Trfase"/>
</dbReference>
<organism evidence="4 5">
    <name type="scientific">Pachysolen tannophilus NRRL Y-2460</name>
    <dbReference type="NCBI Taxonomy" id="669874"/>
    <lineage>
        <taxon>Eukaryota</taxon>
        <taxon>Fungi</taxon>
        <taxon>Dikarya</taxon>
        <taxon>Ascomycota</taxon>
        <taxon>Saccharomycotina</taxon>
        <taxon>Pichiomycetes</taxon>
        <taxon>Pachysolenaceae</taxon>
        <taxon>Pachysolen</taxon>
    </lineage>
</organism>
<dbReference type="OrthoDB" id="10261433at2759"/>
<dbReference type="PANTHER" id="PTHR43094">
    <property type="entry name" value="AMINOTRANSFERASE"/>
    <property type="match status" value="1"/>
</dbReference>
<comment type="similarity">
    <text evidence="1 3">Belongs to the class-III pyridoxal-phosphate-dependent aminotransferase family.</text>
</comment>